<dbReference type="InterPro" id="IPR036521">
    <property type="entry name" value="SRP19-like_sf"/>
</dbReference>
<dbReference type="Gene3D" id="3.30.56.30">
    <property type="entry name" value="Signal recognition particle, SRP19-like subunit"/>
    <property type="match status" value="1"/>
</dbReference>
<dbReference type="GO" id="GO:0006617">
    <property type="term" value="P:SRP-dependent cotranslational protein targeting to membrane, signal sequence recognition"/>
    <property type="evidence" value="ECO:0007669"/>
    <property type="project" value="TreeGrafter"/>
</dbReference>
<dbReference type="PANTHER" id="PTHR17453:SF0">
    <property type="entry name" value="SIGNAL RECOGNITION PARTICLE 19 KDA PROTEIN"/>
    <property type="match status" value="1"/>
</dbReference>
<proteinExistence type="predicted"/>
<keyword evidence="4" id="KW-0687">Ribonucleoprotein</keyword>
<comment type="subcellular location">
    <subcellularLocation>
        <location evidence="1">Cytoplasm</location>
    </subcellularLocation>
</comment>
<dbReference type="Proteomes" id="UP000198372">
    <property type="component" value="Unassembled WGS sequence"/>
</dbReference>
<evidence type="ECO:0000256" key="3">
    <source>
        <dbReference type="ARBA" id="ARBA00023135"/>
    </source>
</evidence>
<accession>A0A238F866</accession>
<sequence length="257" mass="28247">MPTIEEYDSDPDDMPLSEVSPPPPPLRTSAQASPLPNVIKPSLGSPIQTPMGSGPKKSWIAGIEGLPRQDHYQVMKKEDYTGWETIYPIYIDRKRRQGKGGRRVSKTIALEYPLAEIMAQACGFLGVENVYEPLRVHPQDWENPGRVKVLLKKDGNVLNAQIPTKRVLLHHLCSFLSVHLPQTGSTSSKPALERRLPALSPAISHGVLDAALKGKGLMGALTGGGTDEVKEVEEPPVVAAKKVPPKMPKQRRIVKRR</sequence>
<keyword evidence="2" id="KW-0963">Cytoplasm</keyword>
<evidence type="ECO:0000256" key="5">
    <source>
        <dbReference type="SAM" id="MobiDB-lite"/>
    </source>
</evidence>
<dbReference type="Pfam" id="PF01922">
    <property type="entry name" value="SRP19"/>
    <property type="match status" value="1"/>
</dbReference>
<dbReference type="GO" id="GO:0005786">
    <property type="term" value="C:signal recognition particle, endoplasmic reticulum targeting"/>
    <property type="evidence" value="ECO:0007669"/>
    <property type="project" value="UniProtKB-KW"/>
</dbReference>
<name>A0A238F866_9BASI</name>
<feature type="compositionally biased region" description="Acidic residues" evidence="5">
    <location>
        <begin position="1"/>
        <end position="15"/>
    </location>
</feature>
<dbReference type="PANTHER" id="PTHR17453">
    <property type="entry name" value="SIGNAL RECOGNITION PARTICLE 19 KD PROTEIN"/>
    <property type="match status" value="1"/>
</dbReference>
<evidence type="ECO:0000256" key="2">
    <source>
        <dbReference type="ARBA" id="ARBA00022490"/>
    </source>
</evidence>
<dbReference type="InterPro" id="IPR002778">
    <property type="entry name" value="Signal_recog_particle_SRP19"/>
</dbReference>
<dbReference type="EMBL" id="FMSP01000005">
    <property type="protein sequence ID" value="SCV70040.1"/>
    <property type="molecule type" value="Genomic_DNA"/>
</dbReference>
<evidence type="ECO:0000256" key="1">
    <source>
        <dbReference type="ARBA" id="ARBA00004496"/>
    </source>
</evidence>
<dbReference type="GO" id="GO:0008312">
    <property type="term" value="F:7S RNA binding"/>
    <property type="evidence" value="ECO:0007669"/>
    <property type="project" value="InterPro"/>
</dbReference>
<keyword evidence="7" id="KW-1185">Reference proteome</keyword>
<gene>
    <name evidence="6" type="ORF">BQ2448_1434</name>
</gene>
<dbReference type="STRING" id="269621.A0A238F866"/>
<feature type="region of interest" description="Disordered" evidence="5">
    <location>
        <begin position="1"/>
        <end position="54"/>
    </location>
</feature>
<evidence type="ECO:0000256" key="4">
    <source>
        <dbReference type="ARBA" id="ARBA00023274"/>
    </source>
</evidence>
<reference evidence="7" key="1">
    <citation type="submission" date="2016-09" db="EMBL/GenBank/DDBJ databases">
        <authorList>
            <person name="Jeantristanb JTB J.-T."/>
            <person name="Ricardo R."/>
        </authorList>
    </citation>
    <scope>NUCLEOTIDE SEQUENCE [LARGE SCALE GENOMIC DNA]</scope>
</reference>
<organism evidence="6 7">
    <name type="scientific">Microbotryum intermedium</name>
    <dbReference type="NCBI Taxonomy" id="269621"/>
    <lineage>
        <taxon>Eukaryota</taxon>
        <taxon>Fungi</taxon>
        <taxon>Dikarya</taxon>
        <taxon>Basidiomycota</taxon>
        <taxon>Pucciniomycotina</taxon>
        <taxon>Microbotryomycetes</taxon>
        <taxon>Microbotryales</taxon>
        <taxon>Microbotryaceae</taxon>
        <taxon>Microbotryum</taxon>
    </lineage>
</organism>
<dbReference type="SUPFAM" id="SSF69695">
    <property type="entry name" value="SRP19"/>
    <property type="match status" value="1"/>
</dbReference>
<dbReference type="AlphaFoldDB" id="A0A238F866"/>
<evidence type="ECO:0000313" key="6">
    <source>
        <dbReference type="EMBL" id="SCV70040.1"/>
    </source>
</evidence>
<dbReference type="OrthoDB" id="2527451at2759"/>
<evidence type="ECO:0000313" key="7">
    <source>
        <dbReference type="Proteomes" id="UP000198372"/>
    </source>
</evidence>
<protein>
    <submittedName>
        <fullName evidence="6">BQ2448_1434 protein</fullName>
    </submittedName>
</protein>
<keyword evidence="3" id="KW-0733">Signal recognition particle</keyword>